<dbReference type="InterPro" id="IPR017946">
    <property type="entry name" value="PLC-like_Pdiesterase_TIM-brl"/>
</dbReference>
<name>A0A941JQL3_9CHRO</name>
<accession>A0A941JQL3</accession>
<dbReference type="PANTHER" id="PTHR46211:SF8">
    <property type="entry name" value="PHOSPHODIESTERASE"/>
    <property type="match status" value="1"/>
</dbReference>
<evidence type="ECO:0000259" key="1">
    <source>
        <dbReference type="PROSITE" id="PS51704"/>
    </source>
</evidence>
<protein>
    <recommendedName>
        <fullName evidence="1">GP-PDE domain-containing protein</fullName>
    </recommendedName>
</protein>
<comment type="caution">
    <text evidence="2">The sequence shown here is derived from an EMBL/GenBank/DDBJ whole genome shotgun (WGS) entry which is preliminary data.</text>
</comment>
<gene>
    <name evidence="2" type="ORF">DSM107014_15015</name>
</gene>
<organism evidence="2 3">
    <name type="scientific">Gomphosphaeria aponina SAG 52.96 = DSM 107014</name>
    <dbReference type="NCBI Taxonomy" id="1521640"/>
    <lineage>
        <taxon>Bacteria</taxon>
        <taxon>Bacillati</taxon>
        <taxon>Cyanobacteriota</taxon>
        <taxon>Cyanophyceae</taxon>
        <taxon>Oscillatoriophycideae</taxon>
        <taxon>Chroococcales</taxon>
        <taxon>Gomphosphaeriaceae</taxon>
        <taxon>Gomphosphaeria</taxon>
    </lineage>
</organism>
<dbReference type="AlphaFoldDB" id="A0A941JQL3"/>
<dbReference type="InterPro" id="IPR030395">
    <property type="entry name" value="GP_PDE_dom"/>
</dbReference>
<evidence type="ECO:0000313" key="3">
    <source>
        <dbReference type="Proteomes" id="UP000767446"/>
    </source>
</evidence>
<dbReference type="GO" id="GO:0006629">
    <property type="term" value="P:lipid metabolic process"/>
    <property type="evidence" value="ECO:0007669"/>
    <property type="project" value="InterPro"/>
</dbReference>
<dbReference type="PANTHER" id="PTHR46211">
    <property type="entry name" value="GLYCEROPHOSPHORYL DIESTER PHOSPHODIESTERASE"/>
    <property type="match status" value="1"/>
</dbReference>
<dbReference type="Gene3D" id="3.20.20.190">
    <property type="entry name" value="Phosphatidylinositol (PI) phosphodiesterase"/>
    <property type="match status" value="1"/>
</dbReference>
<dbReference type="Proteomes" id="UP000767446">
    <property type="component" value="Unassembled WGS sequence"/>
</dbReference>
<dbReference type="SUPFAM" id="SSF51695">
    <property type="entry name" value="PLC-like phosphodiesterases"/>
    <property type="match status" value="1"/>
</dbReference>
<sequence length="234" mass="26473">MNQVFITAHRGNSEKAPENTISALNLAILAGADYAEVDVQQLKDGSLVLFHDYHLQRVARVNKNIWDFDYEQLQELDVGSWFHADFTGEKVPSLAAAIDAVQGKLKLNLELKLNGHEVNLAQKVVEIIREKNFQEDCVISSFDYPTLMTVRQIAPEIKIGKIIAHQVENISEFDVDFYAVCAPVATVEFINAAHQGLREVHVWTINEVEEMKQFISFGVDNLITNRPEIAKKLR</sequence>
<dbReference type="GO" id="GO:0008081">
    <property type="term" value="F:phosphoric diester hydrolase activity"/>
    <property type="evidence" value="ECO:0007669"/>
    <property type="project" value="InterPro"/>
</dbReference>
<proteinExistence type="predicted"/>
<dbReference type="EMBL" id="JADQBC010000114">
    <property type="protein sequence ID" value="MBR8829183.1"/>
    <property type="molecule type" value="Genomic_DNA"/>
</dbReference>
<dbReference type="PROSITE" id="PS51704">
    <property type="entry name" value="GP_PDE"/>
    <property type="match status" value="1"/>
</dbReference>
<evidence type="ECO:0000313" key="2">
    <source>
        <dbReference type="EMBL" id="MBR8829183.1"/>
    </source>
</evidence>
<feature type="domain" description="GP-PDE" evidence="1">
    <location>
        <begin position="4"/>
        <end position="234"/>
    </location>
</feature>
<reference evidence="2" key="1">
    <citation type="submission" date="2021-02" db="EMBL/GenBank/DDBJ databases">
        <title>Metagenome analyses of Stigonema ocellatum DSM 106950, Chlorogloea purpurea SAG 13.99 and Gomphosphaeria aponina DSM 107014.</title>
        <authorList>
            <person name="Marter P."/>
            <person name="Huang S."/>
        </authorList>
    </citation>
    <scope>NUCLEOTIDE SEQUENCE</scope>
    <source>
        <strain evidence="2">JP213</strain>
    </source>
</reference>
<dbReference type="Pfam" id="PF03009">
    <property type="entry name" value="GDPD"/>
    <property type="match status" value="1"/>
</dbReference>